<evidence type="ECO:0000259" key="3">
    <source>
        <dbReference type="Pfam" id="PF10355"/>
    </source>
</evidence>
<feature type="transmembrane region" description="Helical" evidence="1">
    <location>
        <begin position="299"/>
        <end position="318"/>
    </location>
</feature>
<dbReference type="Pfam" id="PF10348">
    <property type="entry name" value="DUF2427"/>
    <property type="match status" value="1"/>
</dbReference>
<proteinExistence type="predicted"/>
<feature type="transmembrane region" description="Helical" evidence="1">
    <location>
        <begin position="77"/>
        <end position="99"/>
    </location>
</feature>
<evidence type="ECO:0000313" key="5">
    <source>
        <dbReference type="Proteomes" id="UP001153678"/>
    </source>
</evidence>
<feature type="transmembrane region" description="Helical" evidence="1">
    <location>
        <begin position="152"/>
        <end position="175"/>
    </location>
</feature>
<dbReference type="AlphaFoldDB" id="A0A9W4SE47"/>
<feature type="transmembrane region" description="Helical" evidence="1">
    <location>
        <begin position="216"/>
        <end position="236"/>
    </location>
</feature>
<dbReference type="EMBL" id="CAMKVN010000273">
    <property type="protein sequence ID" value="CAI2166094.1"/>
    <property type="molecule type" value="Genomic_DNA"/>
</dbReference>
<sequence>MDNVGATETPIDGILWAHITFMSLAFGIIFPAGMVLGLSRSKWHIPLQILGSLLLLIGYFLGHAHGGRQFSGDNIHGSFATIVVLTLASQVSLGIYLKLHLEYGFNKWLGPLCVKIHKLIGISMPIIGYIQIVFGVITATGWCRDDHLGQCLAHFIMGSSFIAYGMMTILLLRIGSEWLRSKGKSQDYFDSLIIMMWGFMNTWTEHRWNEPWTHKDYQHTALGIMWWAGGLVGFYLSRNGKRNVFPGLVILFTGFVMSTHAQLLEVSIVVHAVFGYSLMGAGLIRIIEVCFFTNNIGSIKVIQQLPPFLLILSGLLFMGANEEQLIYLDANSIDPYSYSLIIITISFLSFLSINLFIDLYWKSGRNNGEPKYDKLSNHPIPLDTQTRRTVMQDSPTSTNDYEFNSLLVHDNQFEDDDEK</sequence>
<protein>
    <submittedName>
        <fullName evidence="4">10044_t:CDS:1</fullName>
    </submittedName>
</protein>
<feature type="transmembrane region" description="Helical" evidence="1">
    <location>
        <begin position="119"/>
        <end position="140"/>
    </location>
</feature>
<organism evidence="4 5">
    <name type="scientific">Funneliformis geosporum</name>
    <dbReference type="NCBI Taxonomy" id="1117311"/>
    <lineage>
        <taxon>Eukaryota</taxon>
        <taxon>Fungi</taxon>
        <taxon>Fungi incertae sedis</taxon>
        <taxon>Mucoromycota</taxon>
        <taxon>Glomeromycotina</taxon>
        <taxon>Glomeromycetes</taxon>
        <taxon>Glomerales</taxon>
        <taxon>Glomeraceae</taxon>
        <taxon>Funneliformis</taxon>
    </lineage>
</organism>
<keyword evidence="1" id="KW-0812">Transmembrane</keyword>
<feature type="domain" description="DUF2427" evidence="2">
    <location>
        <begin position="7"/>
        <end position="100"/>
    </location>
</feature>
<accession>A0A9W4SE47</accession>
<keyword evidence="1" id="KW-1133">Transmembrane helix</keyword>
<dbReference type="PANTHER" id="PTHR31685:SF2">
    <property type="entry name" value="PROTEIN YTP1"/>
    <property type="match status" value="1"/>
</dbReference>
<evidence type="ECO:0000259" key="2">
    <source>
        <dbReference type="Pfam" id="PF10348"/>
    </source>
</evidence>
<comment type="caution">
    <text evidence="4">The sequence shown here is derived from an EMBL/GenBank/DDBJ whole genome shotgun (WGS) entry which is preliminary data.</text>
</comment>
<evidence type="ECO:0000313" key="4">
    <source>
        <dbReference type="EMBL" id="CAI2166094.1"/>
    </source>
</evidence>
<evidence type="ECO:0000256" key="1">
    <source>
        <dbReference type="SAM" id="Phobius"/>
    </source>
</evidence>
<dbReference type="OrthoDB" id="4137487at2759"/>
<feature type="transmembrane region" description="Helical" evidence="1">
    <location>
        <begin position="338"/>
        <end position="361"/>
    </location>
</feature>
<keyword evidence="1" id="KW-0472">Membrane</keyword>
<dbReference type="InterPro" id="IPR018827">
    <property type="entry name" value="YTP1_C"/>
</dbReference>
<dbReference type="PANTHER" id="PTHR31685">
    <property type="entry name" value="INTEGRAL MEMBRANE PROTEIN (AFU_ORTHOLOGUE AFUA_6G12730)-RELATED"/>
    <property type="match status" value="1"/>
</dbReference>
<reference evidence="4" key="1">
    <citation type="submission" date="2022-08" db="EMBL/GenBank/DDBJ databases">
        <authorList>
            <person name="Kallberg Y."/>
            <person name="Tangrot J."/>
            <person name="Rosling A."/>
        </authorList>
    </citation>
    <scope>NUCLEOTIDE SEQUENCE</scope>
    <source>
        <strain evidence="4">Wild A</strain>
    </source>
</reference>
<feature type="transmembrane region" description="Helical" evidence="1">
    <location>
        <begin position="268"/>
        <end position="287"/>
    </location>
</feature>
<feature type="transmembrane region" description="Helical" evidence="1">
    <location>
        <begin position="45"/>
        <end position="65"/>
    </location>
</feature>
<feature type="transmembrane region" description="Helical" evidence="1">
    <location>
        <begin position="15"/>
        <end position="38"/>
    </location>
</feature>
<feature type="domain" description="Protein YTP1-like C-terminal" evidence="3">
    <location>
        <begin position="128"/>
        <end position="358"/>
    </location>
</feature>
<dbReference type="InterPro" id="IPR018825">
    <property type="entry name" value="DUF2427"/>
</dbReference>
<feature type="transmembrane region" description="Helical" evidence="1">
    <location>
        <begin position="243"/>
        <end position="262"/>
    </location>
</feature>
<gene>
    <name evidence="4" type="ORF">FWILDA_LOCUS2400</name>
</gene>
<keyword evidence="5" id="KW-1185">Reference proteome</keyword>
<dbReference type="Proteomes" id="UP001153678">
    <property type="component" value="Unassembled WGS sequence"/>
</dbReference>
<dbReference type="Pfam" id="PF10355">
    <property type="entry name" value="Ytp1"/>
    <property type="match status" value="1"/>
</dbReference>
<name>A0A9W4SE47_9GLOM</name>